<dbReference type="Pfam" id="PF12697">
    <property type="entry name" value="Abhydrolase_6"/>
    <property type="match status" value="1"/>
</dbReference>
<dbReference type="EMBL" id="SGPL01000116">
    <property type="protein sequence ID" value="THH17323.1"/>
    <property type="molecule type" value="Genomic_DNA"/>
</dbReference>
<keyword evidence="1" id="KW-0812">Transmembrane</keyword>
<protein>
    <recommendedName>
        <fullName evidence="6">Fatty acid desaturase domain-containing protein</fullName>
    </recommendedName>
</protein>
<feature type="transmembrane region" description="Helical" evidence="1">
    <location>
        <begin position="42"/>
        <end position="63"/>
    </location>
</feature>
<proteinExistence type="predicted"/>
<dbReference type="SUPFAM" id="SSF53474">
    <property type="entry name" value="alpha/beta-Hydrolases"/>
    <property type="match status" value="1"/>
</dbReference>
<evidence type="ECO:0000313" key="4">
    <source>
        <dbReference type="EMBL" id="THH17323.1"/>
    </source>
</evidence>
<accession>A0A4V3XFF5</accession>
<dbReference type="InterPro" id="IPR005804">
    <property type="entry name" value="FA_desaturase_dom"/>
</dbReference>
<dbReference type="InterPro" id="IPR000073">
    <property type="entry name" value="AB_hydrolase_1"/>
</dbReference>
<sequence length="629" mass="70955">MFSNGLEYEARLTTPFAPPTVTLKQIHDAVPKHLLQRSNVKAALYVLRDIILAAIFLVLATKIDTVTSIIIPGGGWSNRLLKAGLWGVYWWFQGLVGGGIFCLGHDAGHGTLFDSSVLNHVVGFVLHSFLLIPYYAWRQTHHAHHKATGSIERDENYVPHFRTDYNLPPLEKARRADYAEVFEETPIWTLARVLIMQGFGWWLYLSQNTLGSRMYPPGTNHFNPNSLLFKKHQRNSIIMSDIGISAMAALLSYAARQVGWMAIMKYYFIPYIMTNHWIVMFTYLHHSDPTIPHYFGNEWTFLRGAAATVDRPLLGWMGRFFLHNISHDHVAHHFFVGAPFYNGPAITRCIRGVLKDEYNFDSTNTFYALWRSFSQCLFIEEFGGIVFYKNKYGEVARELAEGALGQLAPQNVRYDTRGHGRSGKPDTPDAHLSRLYADDFMAVVHAFALKNPIFVSWSNGGLIAADICANVGPLPISGIFYLSALPHAFSLITGGATPYLLSVIASCEDLLTTTAGLLRMVDGCFASPHALPPTFQLRCFYAGMQTLQSKEVRNAAARRSQDVDKLWENMELDGKVLEREVRPHAKNFDVKVVEGRGHALFWEIPQDTAKVIIEFVTRAWKDTYDDVSA</sequence>
<reference evidence="4 5" key="1">
    <citation type="submission" date="2019-02" db="EMBL/GenBank/DDBJ databases">
        <title>Genome sequencing of the rare red list fungi Bondarzewia mesenterica.</title>
        <authorList>
            <person name="Buettner E."/>
            <person name="Kellner H."/>
        </authorList>
    </citation>
    <scope>NUCLEOTIDE SEQUENCE [LARGE SCALE GENOMIC DNA]</scope>
    <source>
        <strain evidence="4 5">DSM 108281</strain>
    </source>
</reference>
<keyword evidence="1" id="KW-1133">Transmembrane helix</keyword>
<evidence type="ECO:0008006" key="6">
    <source>
        <dbReference type="Google" id="ProtNLM"/>
    </source>
</evidence>
<feature type="domain" description="AB hydrolase-1" evidence="3">
    <location>
        <begin position="400"/>
        <end position="610"/>
    </location>
</feature>
<dbReference type="Pfam" id="PF00487">
    <property type="entry name" value="FA_desaturase"/>
    <property type="match status" value="1"/>
</dbReference>
<dbReference type="OrthoDB" id="1461976at2759"/>
<keyword evidence="1" id="KW-0472">Membrane</keyword>
<comment type="caution">
    <text evidence="4">The sequence shown here is derived from an EMBL/GenBank/DDBJ whole genome shotgun (WGS) entry which is preliminary data.</text>
</comment>
<dbReference type="CDD" id="cd03507">
    <property type="entry name" value="Delta12-FADS-like"/>
    <property type="match status" value="1"/>
</dbReference>
<gene>
    <name evidence="4" type="ORF">EW146_g3466</name>
</gene>
<dbReference type="InterPro" id="IPR029058">
    <property type="entry name" value="AB_hydrolase_fold"/>
</dbReference>
<evidence type="ECO:0000259" key="3">
    <source>
        <dbReference type="Pfam" id="PF12697"/>
    </source>
</evidence>
<feature type="transmembrane region" description="Helical" evidence="1">
    <location>
        <begin position="83"/>
        <end position="105"/>
    </location>
</feature>
<dbReference type="Proteomes" id="UP000310158">
    <property type="component" value="Unassembled WGS sequence"/>
</dbReference>
<feature type="transmembrane region" description="Helical" evidence="1">
    <location>
        <begin position="237"/>
        <end position="255"/>
    </location>
</feature>
<name>A0A4V3XFF5_9AGAM</name>
<dbReference type="Gene3D" id="3.40.50.1820">
    <property type="entry name" value="alpha/beta hydrolase"/>
    <property type="match status" value="1"/>
</dbReference>
<feature type="domain" description="Fatty acid desaturase" evidence="2">
    <location>
        <begin position="86"/>
        <end position="357"/>
    </location>
</feature>
<evidence type="ECO:0000259" key="2">
    <source>
        <dbReference type="Pfam" id="PF00487"/>
    </source>
</evidence>
<dbReference type="GO" id="GO:0016491">
    <property type="term" value="F:oxidoreductase activity"/>
    <property type="evidence" value="ECO:0007669"/>
    <property type="project" value="InterPro"/>
</dbReference>
<evidence type="ECO:0000256" key="1">
    <source>
        <dbReference type="SAM" id="Phobius"/>
    </source>
</evidence>
<dbReference type="PANTHER" id="PTHR32100">
    <property type="entry name" value="OMEGA-6 FATTY ACID DESATURASE, CHLOROPLASTIC"/>
    <property type="match status" value="1"/>
</dbReference>
<keyword evidence="5" id="KW-1185">Reference proteome</keyword>
<evidence type="ECO:0000313" key="5">
    <source>
        <dbReference type="Proteomes" id="UP000310158"/>
    </source>
</evidence>
<feature type="transmembrane region" description="Helical" evidence="1">
    <location>
        <begin position="117"/>
        <end position="137"/>
    </location>
</feature>
<organism evidence="4 5">
    <name type="scientific">Bondarzewia mesenterica</name>
    <dbReference type="NCBI Taxonomy" id="1095465"/>
    <lineage>
        <taxon>Eukaryota</taxon>
        <taxon>Fungi</taxon>
        <taxon>Dikarya</taxon>
        <taxon>Basidiomycota</taxon>
        <taxon>Agaricomycotina</taxon>
        <taxon>Agaricomycetes</taxon>
        <taxon>Russulales</taxon>
        <taxon>Bondarzewiaceae</taxon>
        <taxon>Bondarzewia</taxon>
    </lineage>
</organism>
<dbReference type="InterPro" id="IPR012171">
    <property type="entry name" value="Fatty_acid_desaturase"/>
</dbReference>
<dbReference type="GO" id="GO:0006629">
    <property type="term" value="P:lipid metabolic process"/>
    <property type="evidence" value="ECO:0007669"/>
    <property type="project" value="InterPro"/>
</dbReference>
<dbReference type="AlphaFoldDB" id="A0A4V3XFF5"/>